<evidence type="ECO:0000259" key="4">
    <source>
        <dbReference type="Pfam" id="PF07727"/>
    </source>
</evidence>
<protein>
    <submittedName>
        <fullName evidence="5">Ribonuclease H-like domain-containing protein</fullName>
    </submittedName>
</protein>
<dbReference type="PANTHER" id="PTHR42648">
    <property type="entry name" value="TRANSPOSASE, PUTATIVE-RELATED"/>
    <property type="match status" value="1"/>
</dbReference>
<dbReference type="InterPro" id="IPR043502">
    <property type="entry name" value="DNA/RNA_pol_sf"/>
</dbReference>
<evidence type="ECO:0000313" key="5">
    <source>
        <dbReference type="EMBL" id="GJT67524.1"/>
    </source>
</evidence>
<evidence type="ECO:0000256" key="1">
    <source>
        <dbReference type="ARBA" id="ARBA00022723"/>
    </source>
</evidence>
<proteinExistence type="predicted"/>
<dbReference type="EMBL" id="BQNB010017817">
    <property type="protein sequence ID" value="GJT67524.1"/>
    <property type="molecule type" value="Genomic_DNA"/>
</dbReference>
<reference evidence="5" key="1">
    <citation type="journal article" date="2022" name="Int. J. Mol. Sci.">
        <title>Draft Genome of Tanacetum Coccineum: Genomic Comparison of Closely Related Tanacetum-Family Plants.</title>
        <authorList>
            <person name="Yamashiro T."/>
            <person name="Shiraishi A."/>
            <person name="Nakayama K."/>
            <person name="Satake H."/>
        </authorList>
    </citation>
    <scope>NUCLEOTIDE SEQUENCE</scope>
</reference>
<keyword evidence="2" id="KW-0378">Hydrolase</keyword>
<dbReference type="InterPro" id="IPR039537">
    <property type="entry name" value="Retrotran_Ty1/copia-like"/>
</dbReference>
<dbReference type="Gene3D" id="3.30.420.10">
    <property type="entry name" value="Ribonuclease H-like superfamily/Ribonuclease H"/>
    <property type="match status" value="1"/>
</dbReference>
<comment type="caution">
    <text evidence="5">The sequence shown here is derived from an EMBL/GenBank/DDBJ whole genome shotgun (WGS) entry which is preliminary data.</text>
</comment>
<organism evidence="5 6">
    <name type="scientific">Tanacetum coccineum</name>
    <dbReference type="NCBI Taxonomy" id="301880"/>
    <lineage>
        <taxon>Eukaryota</taxon>
        <taxon>Viridiplantae</taxon>
        <taxon>Streptophyta</taxon>
        <taxon>Embryophyta</taxon>
        <taxon>Tracheophyta</taxon>
        <taxon>Spermatophyta</taxon>
        <taxon>Magnoliopsida</taxon>
        <taxon>eudicotyledons</taxon>
        <taxon>Gunneridae</taxon>
        <taxon>Pentapetalae</taxon>
        <taxon>asterids</taxon>
        <taxon>campanulids</taxon>
        <taxon>Asterales</taxon>
        <taxon>Asteraceae</taxon>
        <taxon>Asteroideae</taxon>
        <taxon>Anthemideae</taxon>
        <taxon>Anthemidinae</taxon>
        <taxon>Tanacetum</taxon>
    </lineage>
</organism>
<dbReference type="Pfam" id="PF07727">
    <property type="entry name" value="RVT_2"/>
    <property type="match status" value="2"/>
</dbReference>
<keyword evidence="6" id="KW-1185">Reference proteome</keyword>
<gene>
    <name evidence="5" type="ORF">Tco_1019004</name>
</gene>
<dbReference type="Proteomes" id="UP001151760">
    <property type="component" value="Unassembled WGS sequence"/>
</dbReference>
<dbReference type="SUPFAM" id="SSF53098">
    <property type="entry name" value="Ribonuclease H-like"/>
    <property type="match status" value="1"/>
</dbReference>
<dbReference type="InterPro" id="IPR013103">
    <property type="entry name" value="RVT_2"/>
</dbReference>
<dbReference type="InterPro" id="IPR036397">
    <property type="entry name" value="RNaseH_sf"/>
</dbReference>
<reference evidence="5" key="2">
    <citation type="submission" date="2022-01" db="EMBL/GenBank/DDBJ databases">
        <authorList>
            <person name="Yamashiro T."/>
            <person name="Shiraishi A."/>
            <person name="Satake H."/>
            <person name="Nakayama K."/>
        </authorList>
    </citation>
    <scope>NUCLEOTIDE SEQUENCE</scope>
</reference>
<name>A0ABQ5FW89_9ASTR</name>
<feature type="compositionally biased region" description="Polar residues" evidence="3">
    <location>
        <begin position="434"/>
        <end position="455"/>
    </location>
</feature>
<keyword evidence="1" id="KW-0479">Metal-binding</keyword>
<evidence type="ECO:0000313" key="6">
    <source>
        <dbReference type="Proteomes" id="UP001151760"/>
    </source>
</evidence>
<sequence>MKGYKLKDLKLKEFDSIQEMFDRAFKRENTFEDFRTELVEGKEKRAGVELVQEVAKKQKGRIVGIKSLLDAIWITAAHIFVNAAQLDYEESHRVASGSTTSSFQRNQASTFVSNVLNRNNFQKNQNFNNGSRPNNVNNNRQNRGSGLVCEHCGINGHTIDICFKLIGYPADFGEKNLVGHPNETEAFISKIRNLRLSNGLVLYDVLVIVPGTEPGHKMTRCHGTPRDTLWFRPWVIPEYRVTLISVHKLAKDNKIFVAFDESRCFFELGFEYEKCYGDWLGHLADPVLNVLKTSLQFDNKNQTVFCEICQRAKKTREPFPLSDHISKLLDDLVHLYLWGPYKVTSFEGFRYFLTVVDDYTRVVWLYLIKYKDEVPYFNTVYYNMIENQFKRKIEKFRNFPDDNPGNDAQSSDDIFATQDEQVTTLEENIFSKGNLDQNSSTSNQDTQTVRRSSRQSVFPRNYNDFVVDSKTDAMNNEMDALLRNDTWDIVDLPKDKKVIGSKWIFKIKYKSSGEIDRYKARLVAQGFNQKEGIDYEQRFSLIVKMVTIRCLLNIVVSNSWHVFQLDVNNAFLYGDLVETVYMKPPEGYFLTGDNKNGFSQSKYDYSLYTKSDKGVFLALLVFVDDIIITSNSVSEIDKFKVFLKSKFMIKDLGKLIYFLGIEFMHFPLKSHLMIAFKILRFLKGSPGLGIHIIKNSGVSIRAFSDVDWVKCVVTRKSMTGYYVVTRKCGKTIKVESANQIADILTKGLDTVQHKELVNNLVYDIVDRSRKDGGLKLPCLDSNGWIKPLYKLD</sequence>
<dbReference type="InterPro" id="IPR012337">
    <property type="entry name" value="RNaseH-like_sf"/>
</dbReference>
<evidence type="ECO:0000256" key="3">
    <source>
        <dbReference type="SAM" id="MobiDB-lite"/>
    </source>
</evidence>
<evidence type="ECO:0000256" key="2">
    <source>
        <dbReference type="ARBA" id="ARBA00022801"/>
    </source>
</evidence>
<dbReference type="SUPFAM" id="SSF56672">
    <property type="entry name" value="DNA/RNA polymerases"/>
    <property type="match status" value="1"/>
</dbReference>
<feature type="domain" description="Reverse transcriptase Ty1/copia-type" evidence="4">
    <location>
        <begin position="595"/>
        <end position="664"/>
    </location>
</feature>
<feature type="region of interest" description="Disordered" evidence="3">
    <location>
        <begin position="433"/>
        <end position="455"/>
    </location>
</feature>
<accession>A0ABQ5FW89</accession>
<dbReference type="PANTHER" id="PTHR42648:SF24">
    <property type="entry name" value="INTEGRASE CATALYTIC DOMAIN-CONTAINING PROTEIN"/>
    <property type="match status" value="1"/>
</dbReference>
<feature type="domain" description="Reverse transcriptase Ty1/copia-type" evidence="4">
    <location>
        <begin position="484"/>
        <end position="593"/>
    </location>
</feature>